<dbReference type="NCBIfam" id="TIGR00231">
    <property type="entry name" value="small_GTP"/>
    <property type="match status" value="2"/>
</dbReference>
<evidence type="ECO:0000256" key="10">
    <source>
        <dbReference type="RuleBase" id="RU004481"/>
    </source>
</evidence>
<comment type="subunit">
    <text evidence="8">Associates with the 50S ribosomal subunit.</text>
</comment>
<reference evidence="12 13" key="1">
    <citation type="journal article" date="2010" name="Stand. Genomic Sci.">
        <title>Non-contiguous finished genome sequence of Aminomonas paucivorans type strain (GLU-3).</title>
        <authorList>
            <person name="Pitluck S."/>
            <person name="Yasawong M."/>
            <person name="Held B."/>
            <person name="Lapidus A."/>
            <person name="Nolan M."/>
            <person name="Copeland A."/>
            <person name="Lucas S."/>
            <person name="Del Rio T.G."/>
            <person name="Tice H."/>
            <person name="Cheng J.F."/>
            <person name="Chertkov O."/>
            <person name="Goodwin L."/>
            <person name="Tapia R."/>
            <person name="Han C."/>
            <person name="Liolios K."/>
            <person name="Ivanova N."/>
            <person name="Mavromatis K."/>
            <person name="Ovchinnikova G."/>
            <person name="Pati A."/>
            <person name="Chen A."/>
            <person name="Palaniappan K."/>
            <person name="Land M."/>
            <person name="Hauser L."/>
            <person name="Chang Y.J."/>
            <person name="Jeffries C.D."/>
            <person name="Pukall R."/>
            <person name="Spring S."/>
            <person name="Rohde M."/>
            <person name="Sikorski J."/>
            <person name="Goker M."/>
            <person name="Woyke T."/>
            <person name="Bristow J."/>
            <person name="Eisen J.A."/>
            <person name="Markowitz V."/>
            <person name="Hugenholtz P."/>
            <person name="Kyrpides N.C."/>
            <person name="Klenk H.P."/>
        </authorList>
    </citation>
    <scope>NUCLEOTIDE SEQUENCE [LARGE SCALE GENOMIC DNA]</scope>
    <source>
        <strain evidence="12 13">DSM 12260</strain>
    </source>
</reference>
<organism evidence="12 13">
    <name type="scientific">Aminomonas paucivorans DSM 12260</name>
    <dbReference type="NCBI Taxonomy" id="584708"/>
    <lineage>
        <taxon>Bacteria</taxon>
        <taxon>Thermotogati</taxon>
        <taxon>Synergistota</taxon>
        <taxon>Synergistia</taxon>
        <taxon>Synergistales</taxon>
        <taxon>Synergistaceae</taxon>
        <taxon>Aminomonas</taxon>
    </lineage>
</organism>
<evidence type="ECO:0000256" key="8">
    <source>
        <dbReference type="HAMAP-Rule" id="MF_00195"/>
    </source>
</evidence>
<name>E3CYB2_9BACT</name>
<feature type="binding site" evidence="8">
    <location>
        <begin position="8"/>
        <end position="15"/>
    </location>
    <ligand>
        <name>GTP</name>
        <dbReference type="ChEBI" id="CHEBI:37565"/>
        <label>1</label>
    </ligand>
</feature>
<dbReference type="InterPro" id="IPR031166">
    <property type="entry name" value="G_ENGA"/>
</dbReference>
<dbReference type="PROSITE" id="PS51712">
    <property type="entry name" value="G_ENGA"/>
    <property type="match status" value="2"/>
</dbReference>
<comment type="function">
    <text evidence="8 10">GTPase that plays an essential role in the late steps of ribosome biogenesis.</text>
</comment>
<feature type="binding site" evidence="8">
    <location>
        <begin position="118"/>
        <end position="121"/>
    </location>
    <ligand>
        <name>GTP</name>
        <dbReference type="ChEBI" id="CHEBI:37565"/>
        <label>1</label>
    </ligand>
</feature>
<proteinExistence type="inferred from homology"/>
<feature type="binding site" evidence="8">
    <location>
        <begin position="182"/>
        <end position="189"/>
    </location>
    <ligand>
        <name>GTP</name>
        <dbReference type="ChEBI" id="CHEBI:37565"/>
        <label>2</label>
    </ligand>
</feature>
<dbReference type="GO" id="GO:0005525">
    <property type="term" value="F:GTP binding"/>
    <property type="evidence" value="ECO:0007669"/>
    <property type="project" value="UniProtKB-UniRule"/>
</dbReference>
<comment type="similarity">
    <text evidence="1 8 9 10">Belongs to the TRAFAC class TrmE-Era-EngA-EngB-Septin-like GTPase superfamily. EngA (Der) GTPase family.</text>
</comment>
<dbReference type="InterPro" id="IPR027417">
    <property type="entry name" value="P-loop_NTPase"/>
</dbReference>
<dbReference type="Gene3D" id="3.30.300.20">
    <property type="match status" value="1"/>
</dbReference>
<feature type="binding site" evidence="8">
    <location>
        <begin position="294"/>
        <end position="297"/>
    </location>
    <ligand>
        <name>GTP</name>
        <dbReference type="ChEBI" id="CHEBI:37565"/>
        <label>2</label>
    </ligand>
</feature>
<dbReference type="Pfam" id="PF14714">
    <property type="entry name" value="KH_dom-like"/>
    <property type="match status" value="1"/>
</dbReference>
<dbReference type="HAMAP" id="MF_00195">
    <property type="entry name" value="GTPase_Der"/>
    <property type="match status" value="1"/>
</dbReference>
<keyword evidence="5 8" id="KW-0547">Nucleotide-binding</keyword>
<dbReference type="AlphaFoldDB" id="E3CYB2"/>
<feature type="domain" description="EngA-type G" evidence="11">
    <location>
        <begin position="2"/>
        <end position="166"/>
    </location>
</feature>
<dbReference type="GO" id="GO:0042254">
    <property type="term" value="P:ribosome biogenesis"/>
    <property type="evidence" value="ECO:0007669"/>
    <property type="project" value="UniProtKB-KW"/>
</dbReference>
<keyword evidence="6 8" id="KW-0342">GTP-binding</keyword>
<dbReference type="PANTHER" id="PTHR43834:SF6">
    <property type="entry name" value="GTPASE DER"/>
    <property type="match status" value="1"/>
</dbReference>
<dbReference type="InterPro" id="IPR016484">
    <property type="entry name" value="GTPase_Der"/>
</dbReference>
<gene>
    <name evidence="8" type="primary">der</name>
    <name evidence="12" type="ORF">Apau_1219</name>
</gene>
<dbReference type="GO" id="GO:0043022">
    <property type="term" value="F:ribosome binding"/>
    <property type="evidence" value="ECO:0007669"/>
    <property type="project" value="TreeGrafter"/>
</dbReference>
<accession>E3CYB2</accession>
<evidence type="ECO:0000256" key="1">
    <source>
        <dbReference type="ARBA" id="ARBA00008279"/>
    </source>
</evidence>
<evidence type="ECO:0000256" key="2">
    <source>
        <dbReference type="ARBA" id="ARBA00020953"/>
    </source>
</evidence>
<dbReference type="EMBL" id="CM001022">
    <property type="protein sequence ID" value="EFQ23645.1"/>
    <property type="molecule type" value="Genomic_DNA"/>
</dbReference>
<evidence type="ECO:0000313" key="12">
    <source>
        <dbReference type="EMBL" id="EFQ23645.1"/>
    </source>
</evidence>
<evidence type="ECO:0000256" key="4">
    <source>
        <dbReference type="ARBA" id="ARBA00022737"/>
    </source>
</evidence>
<dbReference type="PRINTS" id="PR00326">
    <property type="entry name" value="GTP1OBG"/>
</dbReference>
<dbReference type="PANTHER" id="PTHR43834">
    <property type="entry name" value="GTPASE DER"/>
    <property type="match status" value="1"/>
</dbReference>
<dbReference type="CDD" id="cd01894">
    <property type="entry name" value="EngA1"/>
    <property type="match status" value="1"/>
</dbReference>
<dbReference type="FunFam" id="3.40.50.300:FF:000040">
    <property type="entry name" value="GTPase Der"/>
    <property type="match status" value="1"/>
</dbReference>
<keyword evidence="3 8" id="KW-0690">Ribosome biogenesis</keyword>
<dbReference type="HOGENOM" id="CLU_016077_6_2_0"/>
<dbReference type="CDD" id="cd01895">
    <property type="entry name" value="EngA2"/>
    <property type="match status" value="1"/>
</dbReference>
<feature type="domain" description="EngA-type G" evidence="11">
    <location>
        <begin position="176"/>
        <end position="351"/>
    </location>
</feature>
<dbReference type="Proteomes" id="UP000005096">
    <property type="component" value="Chromosome"/>
</dbReference>
<dbReference type="STRING" id="584708.Apau_1219"/>
<dbReference type="PaxDb" id="584708-Apau_1219"/>
<dbReference type="Pfam" id="PF01926">
    <property type="entry name" value="MMR_HSR1"/>
    <property type="match status" value="2"/>
</dbReference>
<dbReference type="InterPro" id="IPR005225">
    <property type="entry name" value="Small_GTP-bd"/>
</dbReference>
<dbReference type="eggNOG" id="COG1160">
    <property type="taxonomic scope" value="Bacteria"/>
</dbReference>
<evidence type="ECO:0000256" key="3">
    <source>
        <dbReference type="ARBA" id="ARBA00022517"/>
    </source>
</evidence>
<feature type="binding site" evidence="8">
    <location>
        <begin position="229"/>
        <end position="233"/>
    </location>
    <ligand>
        <name>GTP</name>
        <dbReference type="ChEBI" id="CHEBI:37565"/>
        <label>2</label>
    </ligand>
</feature>
<evidence type="ECO:0000256" key="9">
    <source>
        <dbReference type="PROSITE-ProRule" id="PRU01049"/>
    </source>
</evidence>
<dbReference type="InterPro" id="IPR015946">
    <property type="entry name" value="KH_dom-like_a/b"/>
</dbReference>
<dbReference type="OrthoDB" id="9805918at2"/>
<dbReference type="FunFam" id="3.40.50.300:FF:000057">
    <property type="entry name" value="GTPase Der"/>
    <property type="match status" value="1"/>
</dbReference>
<dbReference type="Gene3D" id="3.40.50.300">
    <property type="entry name" value="P-loop containing nucleotide triphosphate hydrolases"/>
    <property type="match status" value="2"/>
</dbReference>
<evidence type="ECO:0000259" key="11">
    <source>
        <dbReference type="PROSITE" id="PS51712"/>
    </source>
</evidence>
<evidence type="ECO:0000313" key="13">
    <source>
        <dbReference type="Proteomes" id="UP000005096"/>
    </source>
</evidence>
<dbReference type="PIRSF" id="PIRSF006485">
    <property type="entry name" value="GTP-binding_EngA"/>
    <property type="match status" value="1"/>
</dbReference>
<dbReference type="NCBIfam" id="TIGR03594">
    <property type="entry name" value="GTPase_EngA"/>
    <property type="match status" value="1"/>
</dbReference>
<keyword evidence="13" id="KW-1185">Reference proteome</keyword>
<dbReference type="InterPro" id="IPR032859">
    <property type="entry name" value="KH_dom-like"/>
</dbReference>
<dbReference type="SUPFAM" id="SSF52540">
    <property type="entry name" value="P-loop containing nucleoside triphosphate hydrolases"/>
    <property type="match status" value="2"/>
</dbReference>
<dbReference type="InterPro" id="IPR006073">
    <property type="entry name" value="GTP-bd"/>
</dbReference>
<evidence type="ECO:0000256" key="5">
    <source>
        <dbReference type="ARBA" id="ARBA00022741"/>
    </source>
</evidence>
<evidence type="ECO:0000256" key="7">
    <source>
        <dbReference type="ARBA" id="ARBA00032345"/>
    </source>
</evidence>
<sequence length="447" mass="50384">MSIIALVGRPNVGKSSLFNRLIGKRLAIVDDIPGVTRDRLYGEAEWDGKRFYLVDTGGIEASSPHPFEKAIEHQVRIALEESDGVVFILDGKDGVTPGDEAIADRLRRAGKPVVVAMNKLDNDKRDENLAEAYALGFPCVLGMSVEHNRNMGDLLDEISALLPEAEPEERSPDEPVRVALVGRPNVGKSSLFNSLLGEERTLVSDIPGTTRDTVDSLLVWKGMNLRIMDTAGLRRKSRVDGALEYYSTVRTFQAVDRSDVTVVLLDAQELLAEQDKRLVGHVLDRGKGLVLGVNKWDLLPPTEDLGDRIRDRIREELPLVRHAPVVFLSAKTGRGVQRVLPYVKTVDENRRRHLKTSVLNKLVRETLEFERMPGDGKGHFLKILYLTQAETVPPTFLFFVNDRRLVERPFIRRLDRLLRELDDFSGTPLRIWFRDRENQETSRSGRG</sequence>
<keyword evidence="4 10" id="KW-0677">Repeat</keyword>
<feature type="binding site" evidence="8">
    <location>
        <begin position="55"/>
        <end position="59"/>
    </location>
    <ligand>
        <name>GTP</name>
        <dbReference type="ChEBI" id="CHEBI:37565"/>
        <label>1</label>
    </ligand>
</feature>
<dbReference type="RefSeq" id="WP_006300847.1">
    <property type="nucleotide sequence ID" value="NZ_CM001022.1"/>
</dbReference>
<evidence type="ECO:0000256" key="6">
    <source>
        <dbReference type="ARBA" id="ARBA00023134"/>
    </source>
</evidence>
<protein>
    <recommendedName>
        <fullName evidence="2 8">GTPase Der</fullName>
    </recommendedName>
    <alternativeName>
        <fullName evidence="7 8">GTP-binding protein EngA</fullName>
    </alternativeName>
</protein>